<dbReference type="EMBL" id="FOMG01000034">
    <property type="protein sequence ID" value="SFD34047.1"/>
    <property type="molecule type" value="Genomic_DNA"/>
</dbReference>
<keyword evidence="2 7" id="KW-1003">Cell membrane</keyword>
<gene>
    <name evidence="7" type="primary">lgt</name>
    <name evidence="8" type="ORF">SAMN05421842_13414</name>
</gene>
<keyword evidence="9" id="KW-1185">Reference proteome</keyword>
<evidence type="ECO:0000256" key="5">
    <source>
        <dbReference type="ARBA" id="ARBA00022989"/>
    </source>
</evidence>
<evidence type="ECO:0000313" key="9">
    <source>
        <dbReference type="Proteomes" id="UP000199263"/>
    </source>
</evidence>
<dbReference type="OrthoDB" id="871140at2"/>
<dbReference type="AlphaFoldDB" id="A0A1I1RJ37"/>
<proteinExistence type="inferred from homology"/>
<comment type="similarity">
    <text evidence="1 7">Belongs to the Lgt family.</text>
</comment>
<keyword evidence="8" id="KW-0449">Lipoprotein</keyword>
<dbReference type="GO" id="GO:0005886">
    <property type="term" value="C:plasma membrane"/>
    <property type="evidence" value="ECO:0007669"/>
    <property type="project" value="UniProtKB-SubCell"/>
</dbReference>
<organism evidence="8 9">
    <name type="scientific">Clostridium uliginosum</name>
    <dbReference type="NCBI Taxonomy" id="119641"/>
    <lineage>
        <taxon>Bacteria</taxon>
        <taxon>Bacillati</taxon>
        <taxon>Bacillota</taxon>
        <taxon>Clostridia</taxon>
        <taxon>Eubacteriales</taxon>
        <taxon>Clostridiaceae</taxon>
        <taxon>Clostridium</taxon>
    </lineage>
</organism>
<dbReference type="Proteomes" id="UP000199263">
    <property type="component" value="Unassembled WGS sequence"/>
</dbReference>
<comment type="pathway">
    <text evidence="7">Protein modification; lipoprotein biosynthesis (diacylglyceryl transfer).</text>
</comment>
<evidence type="ECO:0000256" key="6">
    <source>
        <dbReference type="ARBA" id="ARBA00023136"/>
    </source>
</evidence>
<dbReference type="InterPro" id="IPR001640">
    <property type="entry name" value="Lgt"/>
</dbReference>
<dbReference type="PANTHER" id="PTHR30589">
    <property type="entry name" value="PROLIPOPROTEIN DIACYLGLYCERYL TRANSFERASE"/>
    <property type="match status" value="1"/>
</dbReference>
<comment type="catalytic activity">
    <reaction evidence="7">
        <text>L-cysteinyl-[prolipoprotein] + a 1,2-diacyl-sn-glycero-3-phospho-(1'-sn-glycerol) = an S-1,2-diacyl-sn-glyceryl-L-cysteinyl-[prolipoprotein] + sn-glycerol 1-phosphate + H(+)</text>
        <dbReference type="Rhea" id="RHEA:56712"/>
        <dbReference type="Rhea" id="RHEA-COMP:14679"/>
        <dbReference type="Rhea" id="RHEA-COMP:14680"/>
        <dbReference type="ChEBI" id="CHEBI:15378"/>
        <dbReference type="ChEBI" id="CHEBI:29950"/>
        <dbReference type="ChEBI" id="CHEBI:57685"/>
        <dbReference type="ChEBI" id="CHEBI:64716"/>
        <dbReference type="ChEBI" id="CHEBI:140658"/>
        <dbReference type="EC" id="2.5.1.145"/>
    </reaction>
</comment>
<dbReference type="PANTHER" id="PTHR30589:SF0">
    <property type="entry name" value="PHOSPHATIDYLGLYCEROL--PROLIPOPROTEIN DIACYLGLYCERYL TRANSFERASE"/>
    <property type="match status" value="1"/>
</dbReference>
<name>A0A1I1RJ37_9CLOT</name>
<feature type="transmembrane region" description="Helical" evidence="7">
    <location>
        <begin position="170"/>
        <end position="189"/>
    </location>
</feature>
<evidence type="ECO:0000256" key="1">
    <source>
        <dbReference type="ARBA" id="ARBA00007150"/>
    </source>
</evidence>
<keyword evidence="6 7" id="KW-0472">Membrane</keyword>
<feature type="binding site" evidence="7">
    <location>
        <position position="130"/>
    </location>
    <ligand>
        <name>a 1,2-diacyl-sn-glycero-3-phospho-(1'-sn-glycerol)</name>
        <dbReference type="ChEBI" id="CHEBI:64716"/>
    </ligand>
</feature>
<evidence type="ECO:0000313" key="8">
    <source>
        <dbReference type="EMBL" id="SFD34047.1"/>
    </source>
</evidence>
<dbReference type="Pfam" id="PF01790">
    <property type="entry name" value="LGT"/>
    <property type="match status" value="1"/>
</dbReference>
<dbReference type="GO" id="GO:0042158">
    <property type="term" value="P:lipoprotein biosynthetic process"/>
    <property type="evidence" value="ECO:0007669"/>
    <property type="project" value="UniProtKB-UniRule"/>
</dbReference>
<dbReference type="PROSITE" id="PS01311">
    <property type="entry name" value="LGT"/>
    <property type="match status" value="1"/>
</dbReference>
<comment type="subcellular location">
    <subcellularLocation>
        <location evidence="7">Cell membrane</location>
        <topology evidence="7">Multi-pass membrane protein</topology>
    </subcellularLocation>
</comment>
<keyword evidence="5 7" id="KW-1133">Transmembrane helix</keyword>
<evidence type="ECO:0000256" key="3">
    <source>
        <dbReference type="ARBA" id="ARBA00022679"/>
    </source>
</evidence>
<comment type="function">
    <text evidence="7">Catalyzes the transfer of the diacylglyceryl group from phosphatidylglycerol to the sulfhydryl group of the N-terminal cysteine of a prolipoprotein, the first step in the formation of mature lipoproteins.</text>
</comment>
<feature type="transmembrane region" description="Helical" evidence="7">
    <location>
        <begin position="225"/>
        <end position="247"/>
    </location>
</feature>
<protein>
    <recommendedName>
        <fullName evidence="7">Phosphatidylglycerol--prolipoprotein diacylglyceryl transferase</fullName>
        <ecNumber evidence="7">2.5.1.145</ecNumber>
    </recommendedName>
</protein>
<keyword evidence="3 7" id="KW-0808">Transferase</keyword>
<dbReference type="EC" id="2.5.1.145" evidence="7"/>
<accession>A0A1I1RJ37</accession>
<keyword evidence="4 7" id="KW-0812">Transmembrane</keyword>
<dbReference type="HAMAP" id="MF_01147">
    <property type="entry name" value="Lgt"/>
    <property type="match status" value="1"/>
</dbReference>
<dbReference type="STRING" id="119641.SAMN05421842_13414"/>
<feature type="transmembrane region" description="Helical" evidence="7">
    <location>
        <begin position="84"/>
        <end position="103"/>
    </location>
</feature>
<evidence type="ECO:0000256" key="4">
    <source>
        <dbReference type="ARBA" id="ARBA00022692"/>
    </source>
</evidence>
<dbReference type="NCBIfam" id="TIGR00544">
    <property type="entry name" value="lgt"/>
    <property type="match status" value="1"/>
</dbReference>
<dbReference type="RefSeq" id="WP_090094057.1">
    <property type="nucleotide sequence ID" value="NZ_FOMG01000034.1"/>
</dbReference>
<dbReference type="GO" id="GO:0008961">
    <property type="term" value="F:phosphatidylglycerol-prolipoprotein diacylglyceryl transferase activity"/>
    <property type="evidence" value="ECO:0007669"/>
    <property type="project" value="UniProtKB-UniRule"/>
</dbReference>
<dbReference type="UniPathway" id="UPA00664"/>
<feature type="transmembrane region" description="Helical" evidence="7">
    <location>
        <begin position="195"/>
        <end position="213"/>
    </location>
</feature>
<sequence length="256" mass="29185">MNPVAFNIFGLEVRWYGIIIATSILLGLYIADIRCKRYDISFEKLLDVFLITLPFAIIGARSYYVIFNWKFYSKNLSEIINIRGGGLAIHGAIIAVIIVGYMFSCKFKIDYKKALDVIAPSLILGQAFGRWGNFFNQEAHGSVVSYDFIAKFPKFIQEGMKIDGQYYHPTFLYESLWNFIIFGILIYLSKKNLKSGVLFLNYLIMYSVGRVFIEGLRTDSLMIGPLKMAQVISIIIIIVATILIYRINSKVKTIVS</sequence>
<feature type="transmembrane region" description="Helical" evidence="7">
    <location>
        <begin position="15"/>
        <end position="33"/>
    </location>
</feature>
<reference evidence="8 9" key="1">
    <citation type="submission" date="2016-10" db="EMBL/GenBank/DDBJ databases">
        <authorList>
            <person name="de Groot N.N."/>
        </authorList>
    </citation>
    <scope>NUCLEOTIDE SEQUENCE [LARGE SCALE GENOMIC DNA]</scope>
    <source>
        <strain evidence="8 9">DSM 12992</strain>
    </source>
</reference>
<feature type="transmembrane region" description="Helical" evidence="7">
    <location>
        <begin position="45"/>
        <end position="64"/>
    </location>
</feature>
<evidence type="ECO:0000256" key="2">
    <source>
        <dbReference type="ARBA" id="ARBA00022475"/>
    </source>
</evidence>
<evidence type="ECO:0000256" key="7">
    <source>
        <dbReference type="HAMAP-Rule" id="MF_01147"/>
    </source>
</evidence>